<dbReference type="EMBL" id="MUZQ01000001">
    <property type="protein sequence ID" value="OWK64558.1"/>
    <property type="molecule type" value="Genomic_DNA"/>
</dbReference>
<evidence type="ECO:0000313" key="1">
    <source>
        <dbReference type="EMBL" id="OWK64558.1"/>
    </source>
</evidence>
<dbReference type="AlphaFoldDB" id="A0A218VFE1"/>
<organism evidence="1 2">
    <name type="scientific">Lonchura striata</name>
    <name type="common">white-rumped munia</name>
    <dbReference type="NCBI Taxonomy" id="40157"/>
    <lineage>
        <taxon>Eukaryota</taxon>
        <taxon>Metazoa</taxon>
        <taxon>Chordata</taxon>
        <taxon>Craniata</taxon>
        <taxon>Vertebrata</taxon>
        <taxon>Euteleostomi</taxon>
        <taxon>Archelosauria</taxon>
        <taxon>Archosauria</taxon>
        <taxon>Dinosauria</taxon>
        <taxon>Saurischia</taxon>
        <taxon>Theropoda</taxon>
        <taxon>Coelurosauria</taxon>
        <taxon>Aves</taxon>
        <taxon>Neognathae</taxon>
        <taxon>Neoaves</taxon>
        <taxon>Telluraves</taxon>
        <taxon>Australaves</taxon>
        <taxon>Passeriformes</taxon>
        <taxon>Passeroidea</taxon>
        <taxon>Estrildidae</taxon>
        <taxon>Estrildinae</taxon>
        <taxon>Lonchura</taxon>
    </lineage>
</organism>
<dbReference type="Proteomes" id="UP000197619">
    <property type="component" value="Unassembled WGS sequence"/>
</dbReference>
<protein>
    <submittedName>
        <fullName evidence="1">Uncharacterized protein</fullName>
    </submittedName>
</protein>
<comment type="caution">
    <text evidence="1">The sequence shown here is derived from an EMBL/GenBank/DDBJ whole genome shotgun (WGS) entry which is preliminary data.</text>
</comment>
<accession>A0A218VFE1</accession>
<name>A0A218VFE1_9PASE</name>
<gene>
    <name evidence="1" type="ORF">RLOC_00005924</name>
</gene>
<reference evidence="1 2" key="1">
    <citation type="submission" date="2017-05" db="EMBL/GenBank/DDBJ databases">
        <title>Genome of assembly of the Bengalese finch, Lonchura striata domestica.</title>
        <authorList>
            <person name="Colquitt B.M."/>
            <person name="Brainard M.S."/>
        </authorList>
    </citation>
    <scope>NUCLEOTIDE SEQUENCE [LARGE SCALE GENOMIC DNA]</scope>
    <source>
        <strain evidence="1">White83orange57</strain>
    </source>
</reference>
<keyword evidence="2" id="KW-1185">Reference proteome</keyword>
<sequence length="35" mass="3857">MASCSRAFGFLSRMCSRFPLLAARVTGQQAVCSRF</sequence>
<proteinExistence type="predicted"/>
<evidence type="ECO:0000313" key="2">
    <source>
        <dbReference type="Proteomes" id="UP000197619"/>
    </source>
</evidence>